<comment type="subcellular location">
    <subcellularLocation>
        <location evidence="1">Membrane</location>
        <topology evidence="1">Multi-pass membrane protein</topology>
    </subcellularLocation>
</comment>
<evidence type="ECO:0000256" key="1">
    <source>
        <dbReference type="ARBA" id="ARBA00004141"/>
    </source>
</evidence>
<dbReference type="InterPro" id="IPR036259">
    <property type="entry name" value="MFS_trans_sf"/>
</dbReference>
<evidence type="ECO:0000313" key="8">
    <source>
        <dbReference type="EMBL" id="CAJ2507188.1"/>
    </source>
</evidence>
<feature type="transmembrane region" description="Helical" evidence="6">
    <location>
        <begin position="221"/>
        <end position="240"/>
    </location>
</feature>
<dbReference type="Pfam" id="PF07690">
    <property type="entry name" value="MFS_1"/>
    <property type="match status" value="1"/>
</dbReference>
<protein>
    <submittedName>
        <fullName evidence="8">Uu.00g083740.m01.CDS01</fullName>
    </submittedName>
</protein>
<feature type="transmembrane region" description="Helical" evidence="6">
    <location>
        <begin position="341"/>
        <end position="363"/>
    </location>
</feature>
<dbReference type="SUPFAM" id="SSF103473">
    <property type="entry name" value="MFS general substrate transporter"/>
    <property type="match status" value="1"/>
</dbReference>
<dbReference type="Proteomes" id="UP001295740">
    <property type="component" value="Unassembled WGS sequence"/>
</dbReference>
<dbReference type="AlphaFoldDB" id="A0AAI8YJS1"/>
<sequence length="559" mass="62479">MEMNYDEAELRQIEEELHAEILPGTEIMADVGSHHFVKGGSHVLVPQPSADPHDPLNWSPLWKGLCIAASCSVSFVEGFGPLALAPMFPYYIKDFDSDLASVVKFTGIAILVLGFSNFIWVPLSTSFGRRPVYIFSLLICFGSSIWRARAQTYSSFMGACVLNGIGAGPAESIQPAVIADIFFLHDRGLWNTLYWVVYMGSLMVGPIIAGSMSYHVGWRNFWWFNTALIAASLIMVIFMFPETKWHRLHPDEMMKQVKADENSNSVEKPTAKNVEDPEKLGGTVSHVPTRGTMPDLSAQATSERDPHLGKGTPSTAQWRLYQPNAHPFKSILLDLWVPWKLFAFPIVEFASFVVSWSCSSFLTLNLTQSQNFAAPPYLYNSELIGFMNFAILIGAMIGLATAGPLSDWVSARATRKNRGIREPEMRLPAMIPYVLIMILGNFVVAFGYEQKWPWEAIVIIGYTCAGIQVAALPAMVTTYAVDSYKPVAGSLMVSITVNKNVWGYGFSEFLTPWIIESGFVPPIMTNMCLITLWCSCGIIFYIWGKDFRRWSKNDFVHKM</sequence>
<proteinExistence type="predicted"/>
<feature type="transmembrane region" description="Helical" evidence="6">
    <location>
        <begin position="61"/>
        <end position="87"/>
    </location>
</feature>
<keyword evidence="2 6" id="KW-0812">Transmembrane</keyword>
<feature type="transmembrane region" description="Helical" evidence="6">
    <location>
        <begin position="132"/>
        <end position="148"/>
    </location>
</feature>
<organism evidence="8 9">
    <name type="scientific">Anthostomella pinea</name>
    <dbReference type="NCBI Taxonomy" id="933095"/>
    <lineage>
        <taxon>Eukaryota</taxon>
        <taxon>Fungi</taxon>
        <taxon>Dikarya</taxon>
        <taxon>Ascomycota</taxon>
        <taxon>Pezizomycotina</taxon>
        <taxon>Sordariomycetes</taxon>
        <taxon>Xylariomycetidae</taxon>
        <taxon>Xylariales</taxon>
        <taxon>Xylariaceae</taxon>
        <taxon>Anthostomella</taxon>
    </lineage>
</organism>
<feature type="transmembrane region" description="Helical" evidence="6">
    <location>
        <begin position="427"/>
        <end position="448"/>
    </location>
</feature>
<dbReference type="Gene3D" id="1.20.1250.20">
    <property type="entry name" value="MFS general substrate transporter like domains"/>
    <property type="match status" value="1"/>
</dbReference>
<evidence type="ECO:0000256" key="2">
    <source>
        <dbReference type="ARBA" id="ARBA00022692"/>
    </source>
</evidence>
<dbReference type="InterPro" id="IPR011701">
    <property type="entry name" value="MFS"/>
</dbReference>
<evidence type="ECO:0000256" key="4">
    <source>
        <dbReference type="ARBA" id="ARBA00023136"/>
    </source>
</evidence>
<name>A0AAI8YJS1_9PEZI</name>
<comment type="caution">
    <text evidence="8">The sequence shown here is derived from an EMBL/GenBank/DDBJ whole genome shotgun (WGS) entry which is preliminary data.</text>
</comment>
<feature type="domain" description="Major facilitator superfamily (MFS) profile" evidence="7">
    <location>
        <begin position="66"/>
        <end position="559"/>
    </location>
</feature>
<feature type="region of interest" description="Disordered" evidence="5">
    <location>
        <begin position="258"/>
        <end position="313"/>
    </location>
</feature>
<reference evidence="8" key="1">
    <citation type="submission" date="2023-10" db="EMBL/GenBank/DDBJ databases">
        <authorList>
            <person name="Hackl T."/>
        </authorList>
    </citation>
    <scope>NUCLEOTIDE SEQUENCE</scope>
</reference>
<evidence type="ECO:0000256" key="6">
    <source>
        <dbReference type="SAM" id="Phobius"/>
    </source>
</evidence>
<feature type="transmembrane region" description="Helical" evidence="6">
    <location>
        <begin position="193"/>
        <end position="215"/>
    </location>
</feature>
<feature type="transmembrane region" description="Helical" evidence="6">
    <location>
        <begin position="99"/>
        <end position="120"/>
    </location>
</feature>
<dbReference type="PANTHER" id="PTHR23502:SF149">
    <property type="entry name" value="TRANSPORTER, PUTATIVE-RELATED"/>
    <property type="match status" value="1"/>
</dbReference>
<dbReference type="PROSITE" id="PS50850">
    <property type="entry name" value="MFS"/>
    <property type="match status" value="1"/>
</dbReference>
<feature type="transmembrane region" description="Helical" evidence="6">
    <location>
        <begin position="519"/>
        <end position="543"/>
    </location>
</feature>
<gene>
    <name evidence="8" type="ORF">KHLLAP_LOCUS7656</name>
</gene>
<keyword evidence="9" id="KW-1185">Reference proteome</keyword>
<evidence type="ECO:0000256" key="3">
    <source>
        <dbReference type="ARBA" id="ARBA00022989"/>
    </source>
</evidence>
<evidence type="ECO:0000256" key="5">
    <source>
        <dbReference type="SAM" id="MobiDB-lite"/>
    </source>
</evidence>
<evidence type="ECO:0000259" key="7">
    <source>
        <dbReference type="PROSITE" id="PS50850"/>
    </source>
</evidence>
<dbReference type="PANTHER" id="PTHR23502">
    <property type="entry name" value="MAJOR FACILITATOR SUPERFAMILY"/>
    <property type="match status" value="1"/>
</dbReference>
<keyword evidence="4 6" id="KW-0472">Membrane</keyword>
<feature type="transmembrane region" description="Helical" evidence="6">
    <location>
        <begin position="454"/>
        <end position="475"/>
    </location>
</feature>
<keyword evidence="3 6" id="KW-1133">Transmembrane helix</keyword>
<dbReference type="GO" id="GO:0005886">
    <property type="term" value="C:plasma membrane"/>
    <property type="evidence" value="ECO:0007669"/>
    <property type="project" value="TreeGrafter"/>
</dbReference>
<feature type="transmembrane region" description="Helical" evidence="6">
    <location>
        <begin position="383"/>
        <end position="406"/>
    </location>
</feature>
<feature type="compositionally biased region" description="Basic and acidic residues" evidence="5">
    <location>
        <begin position="269"/>
        <end position="279"/>
    </location>
</feature>
<accession>A0AAI8YJS1</accession>
<evidence type="ECO:0000313" key="9">
    <source>
        <dbReference type="Proteomes" id="UP001295740"/>
    </source>
</evidence>
<dbReference type="InterPro" id="IPR020846">
    <property type="entry name" value="MFS_dom"/>
</dbReference>
<dbReference type="EMBL" id="CAUWAG010000010">
    <property type="protein sequence ID" value="CAJ2507188.1"/>
    <property type="molecule type" value="Genomic_DNA"/>
</dbReference>
<dbReference type="GO" id="GO:0022857">
    <property type="term" value="F:transmembrane transporter activity"/>
    <property type="evidence" value="ECO:0007669"/>
    <property type="project" value="InterPro"/>
</dbReference>